<accession>A0ABT2NSA6</accession>
<dbReference type="Proteomes" id="UP001205601">
    <property type="component" value="Unassembled WGS sequence"/>
</dbReference>
<comment type="caution">
    <text evidence="3">The sequence shown here is derived from an EMBL/GenBank/DDBJ whole genome shotgun (WGS) entry which is preliminary data.</text>
</comment>
<evidence type="ECO:0000256" key="2">
    <source>
        <dbReference type="SAM" id="Phobius"/>
    </source>
</evidence>
<evidence type="ECO:0000256" key="1">
    <source>
        <dbReference type="SAM" id="MobiDB-lite"/>
    </source>
</evidence>
<gene>
    <name evidence="3" type="ORF">N5I32_12550</name>
</gene>
<keyword evidence="2" id="KW-0472">Membrane</keyword>
<reference evidence="4" key="1">
    <citation type="submission" date="2023-07" db="EMBL/GenBank/DDBJ databases">
        <title>Defluviimonas sediminis sp. nov., isolated from mangrove sediment.</title>
        <authorList>
            <person name="Liu L."/>
            <person name="Li J."/>
            <person name="Huang Y."/>
            <person name="Pan J."/>
            <person name="Li M."/>
        </authorList>
    </citation>
    <scope>NUCLEOTIDE SEQUENCE [LARGE SCALE GENOMIC DNA]</scope>
    <source>
        <strain evidence="4">FT324</strain>
    </source>
</reference>
<proteinExistence type="predicted"/>
<evidence type="ECO:0000313" key="4">
    <source>
        <dbReference type="Proteomes" id="UP001205601"/>
    </source>
</evidence>
<feature type="region of interest" description="Disordered" evidence="1">
    <location>
        <begin position="79"/>
        <end position="105"/>
    </location>
</feature>
<dbReference type="EMBL" id="JAOCQF010000002">
    <property type="protein sequence ID" value="MCT8330350.1"/>
    <property type="molecule type" value="Genomic_DNA"/>
</dbReference>
<feature type="transmembrane region" description="Helical" evidence="2">
    <location>
        <begin position="12"/>
        <end position="29"/>
    </location>
</feature>
<name>A0ABT2NSA6_9RHOB</name>
<protein>
    <submittedName>
        <fullName evidence="3">Uncharacterized protein</fullName>
    </submittedName>
</protein>
<organism evidence="3 4">
    <name type="scientific">Albidovulum sediminis</name>
    <dbReference type="NCBI Taxonomy" id="3066345"/>
    <lineage>
        <taxon>Bacteria</taxon>
        <taxon>Pseudomonadati</taxon>
        <taxon>Pseudomonadota</taxon>
        <taxon>Alphaproteobacteria</taxon>
        <taxon>Rhodobacterales</taxon>
        <taxon>Paracoccaceae</taxon>
        <taxon>Albidovulum</taxon>
    </lineage>
</organism>
<sequence length="138" mass="15335">MTAEAFRQSVMVAFPMLPGIFGTGIGLYLQREDSDMAEQIMLHFAEKDVPVLPVHDSFIIAAQHKDELVRVKYLRCSCKRNSAKQRPSASSGHPAGRSRSRSSAKRVEAGQLNTCLRGLYRGAFFRGLALTECQRCVC</sequence>
<keyword evidence="2" id="KW-0812">Transmembrane</keyword>
<evidence type="ECO:0000313" key="3">
    <source>
        <dbReference type="EMBL" id="MCT8330350.1"/>
    </source>
</evidence>
<keyword evidence="4" id="KW-1185">Reference proteome</keyword>
<keyword evidence="2" id="KW-1133">Transmembrane helix</keyword>